<gene>
    <name evidence="3" type="ORF">NS506_05882</name>
</gene>
<proteinExistence type="predicted"/>
<evidence type="ECO:0000313" key="3">
    <source>
        <dbReference type="EMBL" id="APA99918.1"/>
    </source>
</evidence>
<evidence type="ECO:0000256" key="2">
    <source>
        <dbReference type="SAM" id="Phobius"/>
    </source>
</evidence>
<dbReference type="KEGG" id="nsr:NS506_05882"/>
<dbReference type="Proteomes" id="UP000180166">
    <property type="component" value="Chromosome"/>
</dbReference>
<evidence type="ECO:0000313" key="4">
    <source>
        <dbReference type="Proteomes" id="UP000180166"/>
    </source>
</evidence>
<evidence type="ECO:0000256" key="1">
    <source>
        <dbReference type="SAM" id="MobiDB-lite"/>
    </source>
</evidence>
<dbReference type="AlphaFoldDB" id="A0ABC8B075"/>
<feature type="region of interest" description="Disordered" evidence="1">
    <location>
        <begin position="52"/>
        <end position="79"/>
    </location>
</feature>
<sequence length="79" mass="7983">MGVGSAGISSYHTLGADAAGNEKNAPIAGTIAITGGIIFASAVTTLAVVGRRNAEDEEPDPDLPPIVDYIPESTPRFGT</sequence>
<protein>
    <submittedName>
        <fullName evidence="3">Uncharacterized protein</fullName>
    </submittedName>
</protein>
<keyword evidence="2" id="KW-0472">Membrane</keyword>
<name>A0ABC8B075_9NOCA</name>
<accession>A0ABC8B075</accession>
<reference evidence="3 4" key="1">
    <citation type="submission" date="2016-10" db="EMBL/GenBank/DDBJ databases">
        <title>Genome sequence of Nocardia seriolae strain EM150506, isolated from Anguila japonica.</title>
        <authorList>
            <person name="Han H.-J."/>
        </authorList>
    </citation>
    <scope>NUCLEOTIDE SEQUENCE [LARGE SCALE GENOMIC DNA]</scope>
    <source>
        <strain evidence="3 4">EM150506</strain>
    </source>
</reference>
<feature type="transmembrane region" description="Helical" evidence="2">
    <location>
        <begin position="27"/>
        <end position="49"/>
    </location>
</feature>
<keyword evidence="2" id="KW-0812">Transmembrane</keyword>
<keyword evidence="2" id="KW-1133">Transmembrane helix</keyword>
<dbReference type="EMBL" id="CP017839">
    <property type="protein sequence ID" value="APA99918.1"/>
    <property type="molecule type" value="Genomic_DNA"/>
</dbReference>
<organism evidence="3 4">
    <name type="scientific">Nocardia seriolae</name>
    <dbReference type="NCBI Taxonomy" id="37332"/>
    <lineage>
        <taxon>Bacteria</taxon>
        <taxon>Bacillati</taxon>
        <taxon>Actinomycetota</taxon>
        <taxon>Actinomycetes</taxon>
        <taxon>Mycobacteriales</taxon>
        <taxon>Nocardiaceae</taxon>
        <taxon>Nocardia</taxon>
    </lineage>
</organism>